<dbReference type="PANTHER" id="PTHR23317:SF76">
    <property type="entry name" value="LD20667P"/>
    <property type="match status" value="1"/>
</dbReference>
<keyword evidence="2" id="KW-1185">Reference proteome</keyword>
<dbReference type="PANTHER" id="PTHR23317">
    <property type="entry name" value="DEDICATOR OF CYTOKINESIS DOCK"/>
    <property type="match status" value="1"/>
</dbReference>
<dbReference type="OrthoDB" id="47328at2759"/>
<name>A0A2G2WXK0_CAPBA</name>
<dbReference type="Proteomes" id="UP000224567">
    <property type="component" value="Unassembled WGS sequence"/>
</dbReference>
<dbReference type="STRING" id="33114.A0A2G2WXK0"/>
<reference evidence="2" key="2">
    <citation type="journal article" date="2017" name="J. Anim. Genet.">
        <title>Multiple reference genome sequences of hot pepper reveal the massive evolution of plant disease resistance genes by retroduplication.</title>
        <authorList>
            <person name="Kim S."/>
            <person name="Park J."/>
            <person name="Yeom S.-I."/>
            <person name="Kim Y.-M."/>
            <person name="Seo E."/>
            <person name="Kim K.-T."/>
            <person name="Kim M.-S."/>
            <person name="Lee J.M."/>
            <person name="Cheong K."/>
            <person name="Shin H.-S."/>
            <person name="Kim S.-B."/>
            <person name="Han K."/>
            <person name="Lee J."/>
            <person name="Park M."/>
            <person name="Lee H.-A."/>
            <person name="Lee H.-Y."/>
            <person name="Lee Y."/>
            <person name="Oh S."/>
            <person name="Lee J.H."/>
            <person name="Choi E."/>
            <person name="Choi E."/>
            <person name="Lee S.E."/>
            <person name="Jeon J."/>
            <person name="Kim H."/>
            <person name="Choi G."/>
            <person name="Song H."/>
            <person name="Lee J."/>
            <person name="Lee S.-C."/>
            <person name="Kwon J.-K."/>
            <person name="Lee H.-Y."/>
            <person name="Koo N."/>
            <person name="Hong Y."/>
            <person name="Kim R.W."/>
            <person name="Kang W.-H."/>
            <person name="Huh J.H."/>
            <person name="Kang B.-C."/>
            <person name="Yang T.-J."/>
            <person name="Lee Y.-H."/>
            <person name="Bennetzen J.L."/>
            <person name="Choi D."/>
        </authorList>
    </citation>
    <scope>NUCLEOTIDE SEQUENCE [LARGE SCALE GENOMIC DNA]</scope>
    <source>
        <strain evidence="2">cv. PBC81</strain>
    </source>
</reference>
<reference evidence="1 2" key="1">
    <citation type="journal article" date="2017" name="Genome Biol.">
        <title>New reference genome sequences of hot pepper reveal the massive evolution of plant disease-resistance genes by retroduplication.</title>
        <authorList>
            <person name="Kim S."/>
            <person name="Park J."/>
            <person name="Yeom S.I."/>
            <person name="Kim Y.M."/>
            <person name="Seo E."/>
            <person name="Kim K.T."/>
            <person name="Kim M.S."/>
            <person name="Lee J.M."/>
            <person name="Cheong K."/>
            <person name="Shin H.S."/>
            <person name="Kim S.B."/>
            <person name="Han K."/>
            <person name="Lee J."/>
            <person name="Park M."/>
            <person name="Lee H.A."/>
            <person name="Lee H.Y."/>
            <person name="Lee Y."/>
            <person name="Oh S."/>
            <person name="Lee J.H."/>
            <person name="Choi E."/>
            <person name="Choi E."/>
            <person name="Lee S.E."/>
            <person name="Jeon J."/>
            <person name="Kim H."/>
            <person name="Choi G."/>
            <person name="Song H."/>
            <person name="Lee J."/>
            <person name="Lee S.C."/>
            <person name="Kwon J.K."/>
            <person name="Lee H.Y."/>
            <person name="Koo N."/>
            <person name="Hong Y."/>
            <person name="Kim R.W."/>
            <person name="Kang W.H."/>
            <person name="Huh J.H."/>
            <person name="Kang B.C."/>
            <person name="Yang T.J."/>
            <person name="Lee Y.H."/>
            <person name="Bennetzen J.L."/>
            <person name="Choi D."/>
        </authorList>
    </citation>
    <scope>NUCLEOTIDE SEQUENCE [LARGE SCALE GENOMIC DNA]</scope>
    <source>
        <strain evidence="2">cv. PBC81</strain>
    </source>
</reference>
<evidence type="ECO:0000313" key="1">
    <source>
        <dbReference type="EMBL" id="PHT49899.1"/>
    </source>
</evidence>
<dbReference type="AlphaFoldDB" id="A0A2G2WXK0"/>
<dbReference type="InterPro" id="IPR026791">
    <property type="entry name" value="DOCK"/>
</dbReference>
<accession>A0A2G2WXK0</accession>
<dbReference type="GO" id="GO:0005085">
    <property type="term" value="F:guanyl-nucleotide exchange factor activity"/>
    <property type="evidence" value="ECO:0007669"/>
    <property type="project" value="InterPro"/>
</dbReference>
<dbReference type="GO" id="GO:0007264">
    <property type="term" value="P:small GTPase-mediated signal transduction"/>
    <property type="evidence" value="ECO:0007669"/>
    <property type="project" value="InterPro"/>
</dbReference>
<evidence type="ECO:0000313" key="2">
    <source>
        <dbReference type="Proteomes" id="UP000224567"/>
    </source>
</evidence>
<protein>
    <submittedName>
        <fullName evidence="1">Guanine nucleotide exchange factor SPIKE 1</fullName>
    </submittedName>
</protein>
<proteinExistence type="predicted"/>
<organism evidence="1 2">
    <name type="scientific">Capsicum baccatum</name>
    <name type="common">Peruvian pepper</name>
    <dbReference type="NCBI Taxonomy" id="33114"/>
    <lineage>
        <taxon>Eukaryota</taxon>
        <taxon>Viridiplantae</taxon>
        <taxon>Streptophyta</taxon>
        <taxon>Embryophyta</taxon>
        <taxon>Tracheophyta</taxon>
        <taxon>Spermatophyta</taxon>
        <taxon>Magnoliopsida</taxon>
        <taxon>eudicotyledons</taxon>
        <taxon>Gunneridae</taxon>
        <taxon>Pentapetalae</taxon>
        <taxon>asterids</taxon>
        <taxon>lamiids</taxon>
        <taxon>Solanales</taxon>
        <taxon>Solanaceae</taxon>
        <taxon>Solanoideae</taxon>
        <taxon>Capsiceae</taxon>
        <taxon>Capsicum</taxon>
    </lineage>
</organism>
<sequence length="394" mass="44169">MLVLHILPHRKPADDMLIGSSSRSMIGDGPSSLKYSNKLSSAINHYMSEASRQEVRGTPDNGYFWQRVNSLLSSPSQPYSLREALAQALSSRIGASAQALWESLHPILWVLFVLLPTLRNLGIFPILVRKNLSAAVSLQVLEVSEKFSQTATTKRIAIDYGKIDCITSIFMNVFSQNQPLFFWKALFPVLNSVFELHGVTLMERKNDHFLKQIAFHFLRLAVFQNGNIRKRVVIGLQILIQDKMGRLRVMLTITLSELMSEVQVTQTKPDGTLEESGEAHRLQNFLEEATNEVKSSSLLVESGLLGNTVITVHKGSAENLWSWFEVKFLSESLLMALDASLEHALLISLASLITALSTTYVAAESFYKLAMAFALVPDLHIMWLLHLCEAHQEM</sequence>
<gene>
    <name evidence="1" type="ORF">CQW23_09646</name>
</gene>
<comment type="caution">
    <text evidence="1">The sequence shown here is derived from an EMBL/GenBank/DDBJ whole genome shotgun (WGS) entry which is preliminary data.</text>
</comment>
<dbReference type="EMBL" id="MLFT02000004">
    <property type="protein sequence ID" value="PHT49899.1"/>
    <property type="molecule type" value="Genomic_DNA"/>
</dbReference>